<name>M2R2A9_CERS8</name>
<dbReference type="InterPro" id="IPR013658">
    <property type="entry name" value="SGL"/>
</dbReference>
<evidence type="ECO:0000259" key="1">
    <source>
        <dbReference type="Pfam" id="PF08450"/>
    </source>
</evidence>
<proteinExistence type="predicted"/>
<dbReference type="STRING" id="914234.M2R2A9"/>
<dbReference type="AlphaFoldDB" id="M2R2A9"/>
<dbReference type="EMBL" id="KB445811">
    <property type="protein sequence ID" value="EMD32372.1"/>
    <property type="molecule type" value="Genomic_DNA"/>
</dbReference>
<keyword evidence="3" id="KW-1185">Reference proteome</keyword>
<dbReference type="HOGENOM" id="CLU_036110_1_2_1"/>
<dbReference type="Gene3D" id="2.120.10.30">
    <property type="entry name" value="TolB, C-terminal domain"/>
    <property type="match status" value="1"/>
</dbReference>
<protein>
    <recommendedName>
        <fullName evidence="1">SMP-30/Gluconolactonase/LRE-like region domain-containing protein</fullName>
    </recommendedName>
</protein>
<evidence type="ECO:0000313" key="3">
    <source>
        <dbReference type="Proteomes" id="UP000016930"/>
    </source>
</evidence>
<sequence length="359" mass="37807">MSSMKSGSTSLPSAPSSAFKLPPQSVIFHPDFLSVLGATPSICVIASRPGSAFAHEAPIWVKETDEVFFASKGPGGSASETSDANLNTQVSKISLKEVETALQAAGSSAAPVNVTVTKMTNGGTGPFRGSLVLVNSGRGPLPPSVALVDPKPPYSTTILLDNFFGRQFNSLNDVKIHPGSGALFFTDPPYGFLNKFKGPPAMPSQVYRLDPETRSVRVVADQFDKCNGIAFSQDGKSVFVTDTGAWHGAGVGINPVEPTTIYKYDVDPATQAFTNRRVFAYADAGIPDGIQLDIKGNVYSGCGDGVHVWSPDGTLIGKFFLGKVSANMTFAGKGRLVILAESEVYLAQIAAEGFDLSFP</sequence>
<dbReference type="OrthoDB" id="423498at2759"/>
<dbReference type="PANTHER" id="PTHR47064">
    <property type="entry name" value="PUTATIVE (AFU_ORTHOLOGUE AFUA_1G08990)-RELATED"/>
    <property type="match status" value="1"/>
</dbReference>
<dbReference type="Proteomes" id="UP000016930">
    <property type="component" value="Unassembled WGS sequence"/>
</dbReference>
<feature type="domain" description="SMP-30/Gluconolactonase/LRE-like region" evidence="1">
    <location>
        <begin position="146"/>
        <end position="334"/>
    </location>
</feature>
<evidence type="ECO:0000313" key="2">
    <source>
        <dbReference type="EMBL" id="EMD32372.1"/>
    </source>
</evidence>
<dbReference type="PANTHER" id="PTHR47064:SF2">
    <property type="entry name" value="SMP-30_GLUCONOLACTONASE_LRE-LIKE REGION DOMAIN-CONTAINING PROTEIN-RELATED"/>
    <property type="match status" value="1"/>
</dbReference>
<accession>M2R2A9</accession>
<dbReference type="SUPFAM" id="SSF63829">
    <property type="entry name" value="Calcium-dependent phosphotriesterase"/>
    <property type="match status" value="1"/>
</dbReference>
<dbReference type="InterPro" id="IPR052988">
    <property type="entry name" value="Oryzine_lactonohydrolase"/>
</dbReference>
<gene>
    <name evidence="2" type="ORF">CERSUDRAFT_108815</name>
</gene>
<organism evidence="2 3">
    <name type="scientific">Ceriporiopsis subvermispora (strain B)</name>
    <name type="common">White-rot fungus</name>
    <name type="synonym">Gelatoporia subvermispora</name>
    <dbReference type="NCBI Taxonomy" id="914234"/>
    <lineage>
        <taxon>Eukaryota</taxon>
        <taxon>Fungi</taxon>
        <taxon>Dikarya</taxon>
        <taxon>Basidiomycota</taxon>
        <taxon>Agaricomycotina</taxon>
        <taxon>Agaricomycetes</taxon>
        <taxon>Polyporales</taxon>
        <taxon>Gelatoporiaceae</taxon>
        <taxon>Gelatoporia</taxon>
    </lineage>
</organism>
<dbReference type="InterPro" id="IPR011042">
    <property type="entry name" value="6-blade_b-propeller_TolB-like"/>
</dbReference>
<reference evidence="2 3" key="1">
    <citation type="journal article" date="2012" name="Proc. Natl. Acad. Sci. U.S.A.">
        <title>Comparative genomics of Ceriporiopsis subvermispora and Phanerochaete chrysosporium provide insight into selective ligninolysis.</title>
        <authorList>
            <person name="Fernandez-Fueyo E."/>
            <person name="Ruiz-Duenas F.J."/>
            <person name="Ferreira P."/>
            <person name="Floudas D."/>
            <person name="Hibbett D.S."/>
            <person name="Canessa P."/>
            <person name="Larrondo L.F."/>
            <person name="James T.Y."/>
            <person name="Seelenfreund D."/>
            <person name="Lobos S."/>
            <person name="Polanco R."/>
            <person name="Tello M."/>
            <person name="Honda Y."/>
            <person name="Watanabe T."/>
            <person name="Watanabe T."/>
            <person name="Ryu J.S."/>
            <person name="Kubicek C.P."/>
            <person name="Schmoll M."/>
            <person name="Gaskell J."/>
            <person name="Hammel K.E."/>
            <person name="St John F.J."/>
            <person name="Vanden Wymelenberg A."/>
            <person name="Sabat G."/>
            <person name="Splinter BonDurant S."/>
            <person name="Syed K."/>
            <person name="Yadav J.S."/>
            <person name="Doddapaneni H."/>
            <person name="Subramanian V."/>
            <person name="Lavin J.L."/>
            <person name="Oguiza J.A."/>
            <person name="Perez G."/>
            <person name="Pisabarro A.G."/>
            <person name="Ramirez L."/>
            <person name="Santoyo F."/>
            <person name="Master E."/>
            <person name="Coutinho P.M."/>
            <person name="Henrissat B."/>
            <person name="Lombard V."/>
            <person name="Magnuson J.K."/>
            <person name="Kuees U."/>
            <person name="Hori C."/>
            <person name="Igarashi K."/>
            <person name="Samejima M."/>
            <person name="Held B.W."/>
            <person name="Barry K.W."/>
            <person name="LaButti K.M."/>
            <person name="Lapidus A."/>
            <person name="Lindquist E.A."/>
            <person name="Lucas S.M."/>
            <person name="Riley R."/>
            <person name="Salamov A.A."/>
            <person name="Hoffmeister D."/>
            <person name="Schwenk D."/>
            <person name="Hadar Y."/>
            <person name="Yarden O."/>
            <person name="de Vries R.P."/>
            <person name="Wiebenga A."/>
            <person name="Stenlid J."/>
            <person name="Eastwood D."/>
            <person name="Grigoriev I.V."/>
            <person name="Berka R.M."/>
            <person name="Blanchette R.A."/>
            <person name="Kersten P."/>
            <person name="Martinez A.T."/>
            <person name="Vicuna R."/>
            <person name="Cullen D."/>
        </authorList>
    </citation>
    <scope>NUCLEOTIDE SEQUENCE [LARGE SCALE GENOMIC DNA]</scope>
    <source>
        <strain evidence="2 3">B</strain>
    </source>
</reference>
<dbReference type="Pfam" id="PF08450">
    <property type="entry name" value="SGL"/>
    <property type="match status" value="1"/>
</dbReference>